<dbReference type="InterPro" id="IPR008912">
    <property type="entry name" value="Uncharacterised_CoxE"/>
</dbReference>
<dbReference type="PANTHER" id="PTHR36846">
    <property type="entry name" value="PROTEIN VIAA"/>
    <property type="match status" value="1"/>
</dbReference>
<comment type="caution">
    <text evidence="1">The sequence shown here is derived from an EMBL/GenBank/DDBJ whole genome shotgun (WGS) entry which is preliminary data.</text>
</comment>
<reference evidence="1" key="1">
    <citation type="submission" date="2019-12" db="EMBL/GenBank/DDBJ databases">
        <title>Comparative genomics gives insights into the taxonomy of the Azoarcus-Aromatoleum group and reveals separate origins of nif in the plant-associated Azoarcus and non-plant-associated Aromatoleum sub-groups.</title>
        <authorList>
            <person name="Lafos M."/>
            <person name="Maluk M."/>
            <person name="Batista M."/>
            <person name="Junghare M."/>
            <person name="Carmona M."/>
            <person name="Faoro H."/>
            <person name="Cruz L.M."/>
            <person name="Battistoni F."/>
            <person name="De Souza E."/>
            <person name="Pedrosa F."/>
            <person name="Chen W.-M."/>
            <person name="Poole P.S."/>
            <person name="Dixon R.A."/>
            <person name="James E.K."/>
        </authorList>
    </citation>
    <scope>NUCLEOTIDE SEQUENCE</scope>
    <source>
        <strain evidence="1">NSC3</strain>
    </source>
</reference>
<gene>
    <name evidence="1" type="ORF">GPA21_10655</name>
</gene>
<dbReference type="InterPro" id="IPR036465">
    <property type="entry name" value="vWFA_dom_sf"/>
</dbReference>
<dbReference type="RefSeq" id="WP_168988177.1">
    <property type="nucleotide sequence ID" value="NZ_CAWPHM010000282.1"/>
</dbReference>
<dbReference type="GO" id="GO:0005829">
    <property type="term" value="C:cytosol"/>
    <property type="evidence" value="ECO:0007669"/>
    <property type="project" value="TreeGrafter"/>
</dbReference>
<proteinExistence type="predicted"/>
<protein>
    <submittedName>
        <fullName evidence="1">VWA domain-containing protein</fullName>
    </submittedName>
</protein>
<dbReference type="Proteomes" id="UP000599523">
    <property type="component" value="Unassembled WGS sequence"/>
</dbReference>
<dbReference type="EMBL" id="WTVM01000056">
    <property type="protein sequence ID" value="NMG03428.1"/>
    <property type="molecule type" value="Genomic_DNA"/>
</dbReference>
<dbReference type="AlphaFoldDB" id="A0A972JAT9"/>
<accession>A0A972JAT9</accession>
<dbReference type="SUPFAM" id="SSF53300">
    <property type="entry name" value="vWA-like"/>
    <property type="match status" value="1"/>
</dbReference>
<evidence type="ECO:0000313" key="2">
    <source>
        <dbReference type="Proteomes" id="UP000599523"/>
    </source>
</evidence>
<keyword evidence="2" id="KW-1185">Reference proteome</keyword>
<organism evidence="1 2">
    <name type="scientific">Azoarcus taiwanensis</name>
    <dbReference type="NCBI Taxonomy" id="666964"/>
    <lineage>
        <taxon>Bacteria</taxon>
        <taxon>Pseudomonadati</taxon>
        <taxon>Pseudomonadota</taxon>
        <taxon>Betaproteobacteria</taxon>
        <taxon>Rhodocyclales</taxon>
        <taxon>Zoogloeaceae</taxon>
        <taxon>Azoarcus</taxon>
    </lineage>
</organism>
<sequence>MDVAVELFQRAEARLSALEQLPRALWLGGLTNALGRLPERLDSLLDWRESLLEGCLPKQAALRWPGGRLAGGLIACIDSLALPRYCAGSEAMSDMLLQSLLFHCDFIVDYRDRGASQSEAEDRVIEAFAADWESRRGEIDSLIDVLGDADELLKHCRWDTLQGLLRSTEWEEVVRIRLLIERLPELVAIIRRLGRGRDAEQTVDDAACRSERELGPVGVTVAAATVSVPELPGETRGVHRSGRVARMLPVEAMQLRHPRLRLAWHARRAERALLAFEDDERFGSTVFDAEPVWREVCRPAPRRESGPILVCVDTSGSMRGGAEAVAKAVVLECARVALTQRRPCHLFAFGGEGEVMEITVGGKASDWPALVSFLGSSFHGGTDICGPIESVLARMQSADWRLADLLLVTDGEFGATPELAARLEEARGDLGLRVQGMLIGDRETIGLLELCDDIHWVKDWRRFGGSSSDSPVHSSRLTAEYFPGALRGAGQRNATLTGSEASRVVRGTALDSGSTGEGGVS</sequence>
<evidence type="ECO:0000313" key="1">
    <source>
        <dbReference type="EMBL" id="NMG03428.1"/>
    </source>
</evidence>
<name>A0A972JAT9_9RHOO</name>
<dbReference type="PANTHER" id="PTHR36846:SF1">
    <property type="entry name" value="PROTEIN VIAA"/>
    <property type="match status" value="1"/>
</dbReference>
<dbReference type="Pfam" id="PF05762">
    <property type="entry name" value="VWA_CoxE"/>
    <property type="match status" value="1"/>
</dbReference>
<dbReference type="Gene3D" id="3.40.50.410">
    <property type="entry name" value="von Willebrand factor, type A domain"/>
    <property type="match status" value="1"/>
</dbReference>